<dbReference type="Pfam" id="PF01464">
    <property type="entry name" value="SLT"/>
    <property type="match status" value="1"/>
</dbReference>
<feature type="domain" description="Transglycosylase SLT" evidence="1">
    <location>
        <begin position="265"/>
        <end position="384"/>
    </location>
</feature>
<dbReference type="GO" id="GO:0008933">
    <property type="term" value="F:peptidoglycan lytic transglycosylase activity"/>
    <property type="evidence" value="ECO:0007669"/>
    <property type="project" value="InterPro"/>
</dbReference>
<sequence length="430" mass="49440">VFYSRFILYLFIITGYSYAQQSFEEFKRQQEQAYKQFKESVTNEYNTFKAEEEAAFRKFKEDVEKQWVEFQGSTKSTYVSYDDDLQSRAAIDFEDGEVTIEVIIDHEQIEKDGLNYYNGSESNRFRFGYAGPSLIGNYLCILNTSFFAIPQTAGHVQKELAGNKTRPVLQKLADSMLMKKLVHLLSEKDDDGNAILENQLKNIEGVVVKPGLNDTEFAQEKVNQVLKDAKDYVGKDGKKRTSFSLNLKLRPDHKDVRINKYQKEISKQSKRFKINPAIAMAVTETESSFNPKATSPIPAYGLMQLVPASGARDAYTYVYGEDKFLGKRYLYKPNNNIELGCAYLGKIRHQYFQNIKDDEKALMCTVAAYNTGVGNVSRALTNSTKISPAVKKVNKMSSKELYNTLLRDLKYEETRNYLKKVWERKEKYKA</sequence>
<dbReference type="PANTHER" id="PTHR37423">
    <property type="entry name" value="SOLUBLE LYTIC MUREIN TRANSGLYCOSYLASE-RELATED"/>
    <property type="match status" value="1"/>
</dbReference>
<dbReference type="CDD" id="cd16893">
    <property type="entry name" value="LT_MltC_MltE"/>
    <property type="match status" value="1"/>
</dbReference>
<dbReference type="InterPro" id="IPR023346">
    <property type="entry name" value="Lysozyme-like_dom_sf"/>
</dbReference>
<dbReference type="SUPFAM" id="SSF53955">
    <property type="entry name" value="Lysozyme-like"/>
    <property type="match status" value="1"/>
</dbReference>
<dbReference type="PROSITE" id="PS00922">
    <property type="entry name" value="TRANSGLYCOSYLASE"/>
    <property type="match status" value="1"/>
</dbReference>
<feature type="domain" description="Murein transglycosylase-C N-terminal" evidence="2">
    <location>
        <begin position="53"/>
        <end position="107"/>
    </location>
</feature>
<dbReference type="InterPro" id="IPR000189">
    <property type="entry name" value="Transglyc_AS"/>
</dbReference>
<dbReference type="PANTHER" id="PTHR37423:SF2">
    <property type="entry name" value="MEMBRANE-BOUND LYTIC MUREIN TRANSGLYCOSYLASE C"/>
    <property type="match status" value="1"/>
</dbReference>
<evidence type="ECO:0000313" key="3">
    <source>
        <dbReference type="EMBL" id="SVA88339.1"/>
    </source>
</evidence>
<feature type="non-terminal residue" evidence="3">
    <location>
        <position position="1"/>
    </location>
</feature>
<name>A0A381ZGL2_9ZZZZ</name>
<protein>
    <recommendedName>
        <fullName evidence="4">Transglycosylase SLT domain-containing protein</fullName>
    </recommendedName>
</protein>
<dbReference type="GO" id="GO:0000270">
    <property type="term" value="P:peptidoglycan metabolic process"/>
    <property type="evidence" value="ECO:0007669"/>
    <property type="project" value="InterPro"/>
</dbReference>
<gene>
    <name evidence="3" type="ORF">METZ01_LOCUS141193</name>
</gene>
<dbReference type="EMBL" id="UINC01021231">
    <property type="protein sequence ID" value="SVA88339.1"/>
    <property type="molecule type" value="Genomic_DNA"/>
</dbReference>
<dbReference type="InterPro" id="IPR024570">
    <property type="entry name" value="Murein_transglycosylaseC_N"/>
</dbReference>
<evidence type="ECO:0000259" key="1">
    <source>
        <dbReference type="Pfam" id="PF01464"/>
    </source>
</evidence>
<evidence type="ECO:0008006" key="4">
    <source>
        <dbReference type="Google" id="ProtNLM"/>
    </source>
</evidence>
<dbReference type="Gene3D" id="1.10.530.10">
    <property type="match status" value="1"/>
</dbReference>
<dbReference type="Pfam" id="PF11873">
    <property type="entry name" value="Mltc_N"/>
    <property type="match status" value="1"/>
</dbReference>
<proteinExistence type="predicted"/>
<dbReference type="InterPro" id="IPR008258">
    <property type="entry name" value="Transglycosylase_SLT_dom_1"/>
</dbReference>
<dbReference type="AlphaFoldDB" id="A0A381ZGL2"/>
<evidence type="ECO:0000259" key="2">
    <source>
        <dbReference type="Pfam" id="PF11873"/>
    </source>
</evidence>
<dbReference type="GO" id="GO:0016020">
    <property type="term" value="C:membrane"/>
    <property type="evidence" value="ECO:0007669"/>
    <property type="project" value="InterPro"/>
</dbReference>
<accession>A0A381ZGL2</accession>
<organism evidence="3">
    <name type="scientific">marine metagenome</name>
    <dbReference type="NCBI Taxonomy" id="408172"/>
    <lineage>
        <taxon>unclassified sequences</taxon>
        <taxon>metagenomes</taxon>
        <taxon>ecological metagenomes</taxon>
    </lineage>
</organism>
<reference evidence="3" key="1">
    <citation type="submission" date="2018-05" db="EMBL/GenBank/DDBJ databases">
        <authorList>
            <person name="Lanie J.A."/>
            <person name="Ng W.-L."/>
            <person name="Kazmierczak K.M."/>
            <person name="Andrzejewski T.M."/>
            <person name="Davidsen T.M."/>
            <person name="Wayne K.J."/>
            <person name="Tettelin H."/>
            <person name="Glass J.I."/>
            <person name="Rusch D."/>
            <person name="Podicherti R."/>
            <person name="Tsui H.-C.T."/>
            <person name="Winkler M.E."/>
        </authorList>
    </citation>
    <scope>NUCLEOTIDE SEQUENCE</scope>
</reference>